<dbReference type="RefSeq" id="WP_172150607.1">
    <property type="nucleotide sequence ID" value="NZ_BAABID010000009.1"/>
</dbReference>
<dbReference type="Gene3D" id="3.40.50.720">
    <property type="entry name" value="NAD(P)-binding Rossmann-like Domain"/>
    <property type="match status" value="1"/>
</dbReference>
<dbReference type="Gene3D" id="3.90.25.10">
    <property type="entry name" value="UDP-galactose 4-epimerase, domain 1"/>
    <property type="match status" value="1"/>
</dbReference>
<dbReference type="PANTHER" id="PTHR43162">
    <property type="match status" value="1"/>
</dbReference>
<protein>
    <submittedName>
        <fullName evidence="1">NAD(P)H-binding protein</fullName>
    </submittedName>
</protein>
<evidence type="ECO:0000313" key="1">
    <source>
        <dbReference type="EMBL" id="GAA4730558.1"/>
    </source>
</evidence>
<comment type="caution">
    <text evidence="1">The sequence shown here is derived from an EMBL/GenBank/DDBJ whole genome shotgun (WGS) entry which is preliminary data.</text>
</comment>
<dbReference type="PANTHER" id="PTHR43162:SF1">
    <property type="entry name" value="PRESTALK A DIFFERENTIATION PROTEIN A"/>
    <property type="match status" value="1"/>
</dbReference>
<reference evidence="2" key="1">
    <citation type="journal article" date="2019" name="Int. J. Syst. Evol. Microbiol.">
        <title>The Global Catalogue of Microorganisms (GCM) 10K type strain sequencing project: providing services to taxonomists for standard genome sequencing and annotation.</title>
        <authorList>
            <consortium name="The Broad Institute Genomics Platform"/>
            <consortium name="The Broad Institute Genome Sequencing Center for Infectious Disease"/>
            <person name="Wu L."/>
            <person name="Ma J."/>
        </authorList>
    </citation>
    <scope>NUCLEOTIDE SEQUENCE [LARGE SCALE GENOMIC DNA]</scope>
    <source>
        <strain evidence="2">JCM 18063</strain>
    </source>
</reference>
<dbReference type="Proteomes" id="UP001500956">
    <property type="component" value="Unassembled WGS sequence"/>
</dbReference>
<organism evidence="1 2">
    <name type="scientific">Isoptericola chiayiensis</name>
    <dbReference type="NCBI Taxonomy" id="579446"/>
    <lineage>
        <taxon>Bacteria</taxon>
        <taxon>Bacillati</taxon>
        <taxon>Actinomycetota</taxon>
        <taxon>Actinomycetes</taxon>
        <taxon>Micrococcales</taxon>
        <taxon>Promicromonosporaceae</taxon>
        <taxon>Isoptericola</taxon>
    </lineage>
</organism>
<sequence length="279" mass="30340">MRILITAVRGKTGSALAERLASRDDIELRGGSSDPRLVDARGVVPVDFSWDRPDRWPAASADVDAVFVVVPLRADAPALVASYLATTPPTTHVVLLSERDPERSGTQGWSARVEHSVRTSGRSWTLLRPGWFMQVMSDPRFLRDEIAGGRFGFPHPGASVAWIDTRDIAEVAELALLDRRHVGRTYELSGPESFPPARVAKILSEAMDRPVSYVEPGDGEALDGTSGFERELTALTYERVRDGHFAVVTDAVPRLTGKPARSLQAFIAEAAAAGVWETA</sequence>
<name>A0ABP8YLT4_9MICO</name>
<dbReference type="InterPro" id="IPR051604">
    <property type="entry name" value="Ergot_Alk_Oxidoreductase"/>
</dbReference>
<dbReference type="SUPFAM" id="SSF51735">
    <property type="entry name" value="NAD(P)-binding Rossmann-fold domains"/>
    <property type="match status" value="1"/>
</dbReference>
<evidence type="ECO:0000313" key="2">
    <source>
        <dbReference type="Proteomes" id="UP001500956"/>
    </source>
</evidence>
<dbReference type="EMBL" id="BAABID010000009">
    <property type="protein sequence ID" value="GAA4730558.1"/>
    <property type="molecule type" value="Genomic_DNA"/>
</dbReference>
<dbReference type="InterPro" id="IPR036291">
    <property type="entry name" value="NAD(P)-bd_dom_sf"/>
</dbReference>
<gene>
    <name evidence="1" type="ORF">GCM10023216_22940</name>
</gene>
<proteinExistence type="predicted"/>
<accession>A0ABP8YLT4</accession>
<keyword evidence="2" id="KW-1185">Reference proteome</keyword>